<feature type="compositionally biased region" description="Polar residues" evidence="1">
    <location>
        <begin position="146"/>
        <end position="156"/>
    </location>
</feature>
<feature type="region of interest" description="Disordered" evidence="1">
    <location>
        <begin position="145"/>
        <end position="186"/>
    </location>
</feature>
<protein>
    <submittedName>
        <fullName evidence="2">Uncharacterized protein</fullName>
    </submittedName>
</protein>
<dbReference type="AlphaFoldDB" id="A0AA39N4P6"/>
<feature type="compositionally biased region" description="Polar residues" evidence="1">
    <location>
        <begin position="11"/>
        <end position="27"/>
    </location>
</feature>
<comment type="caution">
    <text evidence="2">The sequence shown here is derived from an EMBL/GenBank/DDBJ whole genome shotgun (WGS) entry which is preliminary data.</text>
</comment>
<accession>A0AA39N4P6</accession>
<dbReference type="GeneID" id="85352407"/>
<feature type="compositionally biased region" description="Acidic residues" evidence="1">
    <location>
        <begin position="237"/>
        <end position="259"/>
    </location>
</feature>
<gene>
    <name evidence="2" type="ORF">EV420DRAFT_1335181</name>
</gene>
<organism evidence="2 3">
    <name type="scientific">Armillaria tabescens</name>
    <name type="common">Ringless honey mushroom</name>
    <name type="synonym">Agaricus tabescens</name>
    <dbReference type="NCBI Taxonomy" id="1929756"/>
    <lineage>
        <taxon>Eukaryota</taxon>
        <taxon>Fungi</taxon>
        <taxon>Dikarya</taxon>
        <taxon>Basidiomycota</taxon>
        <taxon>Agaricomycotina</taxon>
        <taxon>Agaricomycetes</taxon>
        <taxon>Agaricomycetidae</taxon>
        <taxon>Agaricales</taxon>
        <taxon>Marasmiineae</taxon>
        <taxon>Physalacriaceae</taxon>
        <taxon>Desarmillaria</taxon>
    </lineage>
</organism>
<evidence type="ECO:0000313" key="2">
    <source>
        <dbReference type="EMBL" id="KAK0457802.1"/>
    </source>
</evidence>
<feature type="compositionally biased region" description="Polar residues" evidence="1">
    <location>
        <begin position="225"/>
        <end position="234"/>
    </location>
</feature>
<dbReference type="EMBL" id="JAUEPS010000020">
    <property type="protein sequence ID" value="KAK0457802.1"/>
    <property type="molecule type" value="Genomic_DNA"/>
</dbReference>
<keyword evidence="3" id="KW-1185">Reference proteome</keyword>
<feature type="region of interest" description="Disordered" evidence="1">
    <location>
        <begin position="216"/>
        <end position="277"/>
    </location>
</feature>
<dbReference type="Proteomes" id="UP001175211">
    <property type="component" value="Unassembled WGS sequence"/>
</dbReference>
<reference evidence="2" key="1">
    <citation type="submission" date="2023-06" db="EMBL/GenBank/DDBJ databases">
        <authorList>
            <consortium name="Lawrence Berkeley National Laboratory"/>
            <person name="Ahrendt S."/>
            <person name="Sahu N."/>
            <person name="Indic B."/>
            <person name="Wong-Bajracharya J."/>
            <person name="Merenyi Z."/>
            <person name="Ke H.-M."/>
            <person name="Monk M."/>
            <person name="Kocsube S."/>
            <person name="Drula E."/>
            <person name="Lipzen A."/>
            <person name="Balint B."/>
            <person name="Henrissat B."/>
            <person name="Andreopoulos B."/>
            <person name="Martin F.M."/>
            <person name="Harder C.B."/>
            <person name="Rigling D."/>
            <person name="Ford K.L."/>
            <person name="Foster G.D."/>
            <person name="Pangilinan J."/>
            <person name="Papanicolaou A."/>
            <person name="Barry K."/>
            <person name="LaButti K."/>
            <person name="Viragh M."/>
            <person name="Koriabine M."/>
            <person name="Yan M."/>
            <person name="Riley R."/>
            <person name="Champramary S."/>
            <person name="Plett K.L."/>
            <person name="Tsai I.J."/>
            <person name="Slot J."/>
            <person name="Sipos G."/>
            <person name="Plett J."/>
            <person name="Nagy L.G."/>
            <person name="Grigoriev I.V."/>
        </authorList>
    </citation>
    <scope>NUCLEOTIDE SEQUENCE</scope>
    <source>
        <strain evidence="2">CCBAS 213</strain>
    </source>
</reference>
<feature type="compositionally biased region" description="Basic and acidic residues" evidence="1">
    <location>
        <begin position="268"/>
        <end position="277"/>
    </location>
</feature>
<feature type="compositionally biased region" description="Low complexity" evidence="1">
    <location>
        <begin position="167"/>
        <end position="186"/>
    </location>
</feature>
<dbReference type="RefSeq" id="XP_060330101.1">
    <property type="nucleotide sequence ID" value="XM_060468859.1"/>
</dbReference>
<sequence>MFRTGSPYSPFFTSGLLSSPASPTSPVDFNELGPRRGSLPTSSSDRSSAYHYTLQSRRDVNEFRSFLSLDLAETRSQRSKRGSNNHWSEVVAQHPYVLCSSFLFPLPDSPTFTSRSASPRLRAMPSPKPAPSITLPELPVVLTPSPVASSSRTLPDSLTKPLRITKPKVPSPTSSRPPKSPVVKAPLLSPRVARSISTSTVSTRYRTLRRTSALAALEGHRKRTQSLSTSKNFISLSDDEGDDELSDDDDESSDSDESFIDVFPSVPEHSRGSRRSRSDWLHLKSFIDLRNEREDSTREKDRASLTSSSSWGWRSYIEITMS</sequence>
<name>A0AA39N4P6_ARMTA</name>
<feature type="region of interest" description="Disordered" evidence="1">
    <location>
        <begin position="1"/>
        <end position="50"/>
    </location>
</feature>
<evidence type="ECO:0000256" key="1">
    <source>
        <dbReference type="SAM" id="MobiDB-lite"/>
    </source>
</evidence>
<proteinExistence type="predicted"/>
<evidence type="ECO:0000313" key="3">
    <source>
        <dbReference type="Proteomes" id="UP001175211"/>
    </source>
</evidence>